<evidence type="ECO:0000313" key="3">
    <source>
        <dbReference type="Proteomes" id="UP000024635"/>
    </source>
</evidence>
<evidence type="ECO:0000313" key="2">
    <source>
        <dbReference type="EMBL" id="EYC38339.1"/>
    </source>
</evidence>
<reference evidence="3" key="1">
    <citation type="journal article" date="2015" name="Nat. Genet.">
        <title>The genome and transcriptome of the zoonotic hookworm Ancylostoma ceylanicum identify infection-specific gene families.</title>
        <authorList>
            <person name="Schwarz E.M."/>
            <person name="Hu Y."/>
            <person name="Antoshechkin I."/>
            <person name="Miller M.M."/>
            <person name="Sternberg P.W."/>
            <person name="Aroian R.V."/>
        </authorList>
    </citation>
    <scope>NUCLEOTIDE SEQUENCE</scope>
    <source>
        <strain evidence="3">HY135</strain>
    </source>
</reference>
<name>A0A016WER7_9BILA</name>
<protein>
    <submittedName>
        <fullName evidence="2">Uncharacterized protein</fullName>
    </submittedName>
</protein>
<gene>
    <name evidence="2" type="primary">Acey_s0724.g1853</name>
    <name evidence="2" type="ORF">Y032_0724g1853</name>
</gene>
<keyword evidence="1" id="KW-0472">Membrane</keyword>
<keyword evidence="3" id="KW-1185">Reference proteome</keyword>
<accession>A0A016WER7</accession>
<dbReference type="AlphaFoldDB" id="A0A016WER7"/>
<evidence type="ECO:0000256" key="1">
    <source>
        <dbReference type="SAM" id="Phobius"/>
    </source>
</evidence>
<keyword evidence="1" id="KW-1133">Transmembrane helix</keyword>
<comment type="caution">
    <text evidence="2">The sequence shown here is derived from an EMBL/GenBank/DDBJ whole genome shotgun (WGS) entry which is preliminary data.</text>
</comment>
<organism evidence="2 3">
    <name type="scientific">Ancylostoma ceylanicum</name>
    <dbReference type="NCBI Taxonomy" id="53326"/>
    <lineage>
        <taxon>Eukaryota</taxon>
        <taxon>Metazoa</taxon>
        <taxon>Ecdysozoa</taxon>
        <taxon>Nematoda</taxon>
        <taxon>Chromadorea</taxon>
        <taxon>Rhabditida</taxon>
        <taxon>Rhabditina</taxon>
        <taxon>Rhabditomorpha</taxon>
        <taxon>Strongyloidea</taxon>
        <taxon>Ancylostomatidae</taxon>
        <taxon>Ancylostomatinae</taxon>
        <taxon>Ancylostoma</taxon>
    </lineage>
</organism>
<proteinExistence type="predicted"/>
<keyword evidence="1" id="KW-0812">Transmembrane</keyword>
<dbReference type="Proteomes" id="UP000024635">
    <property type="component" value="Unassembled WGS sequence"/>
</dbReference>
<feature type="transmembrane region" description="Helical" evidence="1">
    <location>
        <begin position="20"/>
        <end position="38"/>
    </location>
</feature>
<sequence length="83" mass="9389">MGDDQAASSLSIAVVFDHSFTHFLMLFNVNSLCFEVFLRFRSVADLAPYSVLPLPDDIPIHLMGGDNHCWMEHFSKRHGILPL</sequence>
<dbReference type="EMBL" id="JARK01000324">
    <property type="protein sequence ID" value="EYC38339.1"/>
    <property type="molecule type" value="Genomic_DNA"/>
</dbReference>